<name>A0A317CNN7_9GAMM</name>
<evidence type="ECO:0000313" key="4">
    <source>
        <dbReference type="Proteomes" id="UP000245539"/>
    </source>
</evidence>
<sequence>MSSVSMPANPDQPEVGLSVIALIFGFLSLFLGALIAVPGIIFGHIACARIKHNPYRFGGMRLAVAGLVLCYLMLLASLVVLVYLFTSPAHMHHLADYLGYSLVLAEG</sequence>
<reference evidence="3 4" key="1">
    <citation type="submission" date="2018-05" db="EMBL/GenBank/DDBJ databases">
        <title>Leucothrix arctica sp. nov., isolated from Arctic seawater.</title>
        <authorList>
            <person name="Choi A."/>
            <person name="Baek K."/>
        </authorList>
    </citation>
    <scope>NUCLEOTIDE SEQUENCE [LARGE SCALE GENOMIC DNA]</scope>
    <source>
        <strain evidence="3 4">JCM 18388</strain>
    </source>
</reference>
<evidence type="ECO:0000256" key="1">
    <source>
        <dbReference type="SAM" id="Phobius"/>
    </source>
</evidence>
<keyword evidence="1" id="KW-0472">Membrane</keyword>
<accession>A0A317CNN7</accession>
<evidence type="ECO:0000259" key="2">
    <source>
        <dbReference type="Pfam" id="PF13828"/>
    </source>
</evidence>
<proteinExistence type="predicted"/>
<dbReference type="RefSeq" id="WP_109836854.1">
    <property type="nucleotide sequence ID" value="NZ_QGKM01000013.1"/>
</dbReference>
<protein>
    <recommendedName>
        <fullName evidence="2">DUF4190 domain-containing protein</fullName>
    </recommendedName>
</protein>
<organism evidence="3 4">
    <name type="scientific">Leucothrix pacifica</name>
    <dbReference type="NCBI Taxonomy" id="1247513"/>
    <lineage>
        <taxon>Bacteria</taxon>
        <taxon>Pseudomonadati</taxon>
        <taxon>Pseudomonadota</taxon>
        <taxon>Gammaproteobacteria</taxon>
        <taxon>Thiotrichales</taxon>
        <taxon>Thiotrichaceae</taxon>
        <taxon>Leucothrix</taxon>
    </lineage>
</organism>
<gene>
    <name evidence="3" type="ORF">DKW60_06550</name>
</gene>
<feature type="domain" description="DUF4190" evidence="2">
    <location>
        <begin position="17"/>
        <end position="79"/>
    </location>
</feature>
<feature type="transmembrane region" description="Helical" evidence="1">
    <location>
        <begin position="62"/>
        <end position="85"/>
    </location>
</feature>
<dbReference type="AlphaFoldDB" id="A0A317CNN7"/>
<dbReference type="InterPro" id="IPR025241">
    <property type="entry name" value="DUF4190"/>
</dbReference>
<dbReference type="Pfam" id="PF13828">
    <property type="entry name" value="DUF4190"/>
    <property type="match status" value="1"/>
</dbReference>
<evidence type="ECO:0000313" key="3">
    <source>
        <dbReference type="EMBL" id="PWQ99093.1"/>
    </source>
</evidence>
<dbReference type="Proteomes" id="UP000245539">
    <property type="component" value="Unassembled WGS sequence"/>
</dbReference>
<keyword evidence="4" id="KW-1185">Reference proteome</keyword>
<dbReference type="EMBL" id="QGKM01000013">
    <property type="protein sequence ID" value="PWQ99093.1"/>
    <property type="molecule type" value="Genomic_DNA"/>
</dbReference>
<comment type="caution">
    <text evidence="3">The sequence shown here is derived from an EMBL/GenBank/DDBJ whole genome shotgun (WGS) entry which is preliminary data.</text>
</comment>
<dbReference type="OrthoDB" id="6183992at2"/>
<keyword evidence="1" id="KW-0812">Transmembrane</keyword>
<keyword evidence="1" id="KW-1133">Transmembrane helix</keyword>
<feature type="transmembrane region" description="Helical" evidence="1">
    <location>
        <begin position="20"/>
        <end position="42"/>
    </location>
</feature>